<gene>
    <name evidence="1" type="ORF">ASPNIDRAFT_38056</name>
</gene>
<dbReference type="OrthoDB" id="10519334at2759"/>
<evidence type="ECO:0000313" key="2">
    <source>
        <dbReference type="Proteomes" id="UP000009038"/>
    </source>
</evidence>
<name>G3YF01_ASPNA</name>
<accession>G3YF01</accession>
<evidence type="ECO:0000313" key="1">
    <source>
        <dbReference type="EMBL" id="EHA18338.1"/>
    </source>
</evidence>
<reference evidence="1 2" key="1">
    <citation type="journal article" date="2011" name="Genome Res.">
        <title>Comparative genomics of citric-acid-producing Aspergillus niger ATCC 1015 versus enzyme-producing CBS 513.88.</title>
        <authorList>
            <person name="Andersen M.R."/>
            <person name="Salazar M.P."/>
            <person name="Schaap P.J."/>
            <person name="van de Vondervoort P.J."/>
            <person name="Culley D."/>
            <person name="Thykaer J."/>
            <person name="Frisvad J.C."/>
            <person name="Nielsen K.F."/>
            <person name="Albang R."/>
            <person name="Albermann K."/>
            <person name="Berka R.M."/>
            <person name="Braus G.H."/>
            <person name="Braus-Stromeyer S.A."/>
            <person name="Corrochano L.M."/>
            <person name="Dai Z."/>
            <person name="van Dijck P.W."/>
            <person name="Hofmann G."/>
            <person name="Lasure L.L."/>
            <person name="Magnuson J.K."/>
            <person name="Menke H."/>
            <person name="Meijer M."/>
            <person name="Meijer S.L."/>
            <person name="Nielsen J.B."/>
            <person name="Nielsen M.L."/>
            <person name="van Ooyen A.J."/>
            <person name="Pel H.J."/>
            <person name="Poulsen L."/>
            <person name="Samson R.A."/>
            <person name="Stam H."/>
            <person name="Tsang A."/>
            <person name="van den Brink J.M."/>
            <person name="Atkins A."/>
            <person name="Aerts A."/>
            <person name="Shapiro H."/>
            <person name="Pangilinan J."/>
            <person name="Salamov A."/>
            <person name="Lou Y."/>
            <person name="Lindquist E."/>
            <person name="Lucas S."/>
            <person name="Grimwood J."/>
            <person name="Grigoriev I.V."/>
            <person name="Kubicek C.P."/>
            <person name="Martinez D."/>
            <person name="van Peij N.N."/>
            <person name="Roubos J.A."/>
            <person name="Nielsen J."/>
            <person name="Baker S.E."/>
        </authorList>
    </citation>
    <scope>NUCLEOTIDE SEQUENCE [LARGE SCALE GENOMIC DNA]</scope>
    <source>
        <strain evidence="2">ATCC 1015 / CBS 113.46 / FGSC A1144 / LSHB Ac4 / NCTC 3858a / NRRL 328 / USDA 3528.7</strain>
    </source>
</reference>
<sequence length="191" mass="20433">MMGPLVLSSARLKEPSEGNDLRGSPASCRVLVHDGPAVYIHSQVGIGSIFKSSSFFFLFLVCIYKSHLALFGRDVASTKTQGACIARDCLVRKSSPDVGSTAQPNADNPPAVRAPTQMVGTGHQMNGAINISQSFDPGQLIPAEVAHMAYSIANRFSLEFVKPVQSHTRSLPTHGLPEFGTDRVILGLADR</sequence>
<organism evidence="1 2">
    <name type="scientific">Aspergillus niger (strain ATCC 1015 / CBS 113.46 / FGSC A1144 / LSHB Ac4 / NCTC 3858a / NRRL 328 / USDA 3528.7)</name>
    <dbReference type="NCBI Taxonomy" id="380704"/>
    <lineage>
        <taxon>Eukaryota</taxon>
        <taxon>Fungi</taxon>
        <taxon>Dikarya</taxon>
        <taxon>Ascomycota</taxon>
        <taxon>Pezizomycotina</taxon>
        <taxon>Eurotiomycetes</taxon>
        <taxon>Eurotiomycetidae</taxon>
        <taxon>Eurotiales</taxon>
        <taxon>Aspergillaceae</taxon>
        <taxon>Aspergillus</taxon>
        <taxon>Aspergillus subgen. Circumdati</taxon>
    </lineage>
</organism>
<dbReference type="AlphaFoldDB" id="G3YF01"/>
<dbReference type="EMBL" id="ACJE01000021">
    <property type="protein sequence ID" value="EHA18338.1"/>
    <property type="molecule type" value="Genomic_DNA"/>
</dbReference>
<comment type="caution">
    <text evidence="1">The sequence shown here is derived from an EMBL/GenBank/DDBJ whole genome shotgun (WGS) entry which is preliminary data.</text>
</comment>
<dbReference type="HOGENOM" id="CLU_1421142_0_0_1"/>
<proteinExistence type="predicted"/>
<dbReference type="Proteomes" id="UP000009038">
    <property type="component" value="Unassembled WGS sequence"/>
</dbReference>
<dbReference type="VEuPathDB" id="FungiDB:ASPNIDRAFT2_38056"/>
<protein>
    <submittedName>
        <fullName evidence="1">Uncharacterized protein</fullName>
    </submittedName>
</protein>